<dbReference type="RefSeq" id="XP_035664436.1">
    <property type="nucleotide sequence ID" value="XM_035808543.1"/>
</dbReference>
<evidence type="ECO:0000313" key="1">
    <source>
        <dbReference type="Proteomes" id="UP000001554"/>
    </source>
</evidence>
<dbReference type="KEGG" id="bfo:118407955"/>
<protein>
    <submittedName>
        <fullName evidence="2">Uncharacterized protein LOC118407955</fullName>
    </submittedName>
</protein>
<dbReference type="Proteomes" id="UP000001554">
    <property type="component" value="Unplaced"/>
</dbReference>
<organism evidence="1 2">
    <name type="scientific">Branchiostoma floridae</name>
    <name type="common">Florida lancelet</name>
    <name type="synonym">Amphioxus</name>
    <dbReference type="NCBI Taxonomy" id="7739"/>
    <lineage>
        <taxon>Eukaryota</taxon>
        <taxon>Metazoa</taxon>
        <taxon>Chordata</taxon>
        <taxon>Cephalochordata</taxon>
        <taxon>Leptocardii</taxon>
        <taxon>Amphioxiformes</taxon>
        <taxon>Branchiostomatidae</taxon>
        <taxon>Branchiostoma</taxon>
    </lineage>
</organism>
<keyword evidence="1" id="KW-1185">Reference proteome</keyword>
<evidence type="ECO:0000313" key="2">
    <source>
        <dbReference type="RefSeq" id="XP_035664436.1"/>
    </source>
</evidence>
<reference evidence="2" key="1">
    <citation type="submission" date="2025-08" db="UniProtKB">
        <authorList>
            <consortium name="RefSeq"/>
        </authorList>
    </citation>
    <scope>IDENTIFICATION</scope>
    <source>
        <strain evidence="2">S238N-H82</strain>
        <tissue evidence="2">Testes</tissue>
    </source>
</reference>
<accession>A0A9J7HRG5</accession>
<proteinExistence type="predicted"/>
<dbReference type="AlphaFoldDB" id="A0A9J7HRG5"/>
<gene>
    <name evidence="2" type="primary">LOC118407955</name>
</gene>
<dbReference type="GeneID" id="118407955"/>
<sequence length="364" mass="41783">MARWYASQPLLQIATDVVNFLNSNIIQDSFTGPVPEDVFTKKSRKHGYDCNKIAKELFDVFQLIGLESATLSYCEEKNHLSVSILYRGAELGIVHIDAGCHMQPFIIHNNEIERQINNGLGRTFHIKLNKDKEMISTTPLPYIEYCDNTEVTNPEKAKSTKSVLLPATKGNEIYKSLQNKQIDWNIGTGEANSLYFKSETGEVYQSIRLEIAQANYHYLNKQNQGKKKPKSKPQNLYFNIKVTATFYRPNGEHQKFILSGDGYNGVTYEEMKNKISALKLGVMVTEDEKEFIKKYRENEKLIDFLSVEDFFNCLLYYCQKYYEKWNTMNRPIEGNLKGVEHIKDSELPSARVAAESQTSGRFVG</sequence>
<name>A0A9J7HRG5_BRAFL</name>